<dbReference type="EMBL" id="JBHTIB010000012">
    <property type="protein sequence ID" value="MFD0835991.1"/>
    <property type="molecule type" value="Genomic_DNA"/>
</dbReference>
<keyword evidence="1" id="KW-0472">Membrane</keyword>
<feature type="transmembrane region" description="Helical" evidence="1">
    <location>
        <begin position="99"/>
        <end position="117"/>
    </location>
</feature>
<evidence type="ECO:0000313" key="3">
    <source>
        <dbReference type="Proteomes" id="UP001597011"/>
    </source>
</evidence>
<dbReference type="Proteomes" id="UP001597011">
    <property type="component" value="Unassembled WGS sequence"/>
</dbReference>
<name>A0ABW3BSU2_9FLAO</name>
<accession>A0ABW3BSU2</accession>
<keyword evidence="3" id="KW-1185">Reference proteome</keyword>
<evidence type="ECO:0008006" key="4">
    <source>
        <dbReference type="Google" id="ProtNLM"/>
    </source>
</evidence>
<feature type="transmembrane region" description="Helical" evidence="1">
    <location>
        <begin position="162"/>
        <end position="185"/>
    </location>
</feature>
<feature type="transmembrane region" description="Helical" evidence="1">
    <location>
        <begin position="205"/>
        <end position="226"/>
    </location>
</feature>
<evidence type="ECO:0000313" key="2">
    <source>
        <dbReference type="EMBL" id="MFD0835991.1"/>
    </source>
</evidence>
<protein>
    <recommendedName>
        <fullName evidence="4">Bacteriorhodopsin</fullName>
    </recommendedName>
</protein>
<keyword evidence="1" id="KW-1133">Transmembrane helix</keyword>
<keyword evidence="1" id="KW-0812">Transmembrane</keyword>
<sequence length="237" mass="28723">MLITHSVEVVAALTGVFFYRKYKNETTKYFIYFLVYLTICEFLSGYTRYVYPDKFLHMLVGTIVQKNHWWTTLFWKIGAIMFFAFYFNKILKTKVFRDIIKLASSSFFIISIIYILFNWEAFFYKFFPLISVLGALVIFLCTVFYFIETLQSDKLLTFYKTVNFYISAAIFIWWLIITPLVFYDVYFTYEIGNSNRDWDFMFLRWQIYLFANIFMYSTFTFALIFCKPEIENNTMNK</sequence>
<organism evidence="2 3">
    <name type="scientific">Mariniflexile aquimaris</name>
    <dbReference type="NCBI Taxonomy" id="881009"/>
    <lineage>
        <taxon>Bacteria</taxon>
        <taxon>Pseudomonadati</taxon>
        <taxon>Bacteroidota</taxon>
        <taxon>Flavobacteriia</taxon>
        <taxon>Flavobacteriales</taxon>
        <taxon>Flavobacteriaceae</taxon>
        <taxon>Mariniflexile</taxon>
    </lineage>
</organism>
<reference evidence="3" key="1">
    <citation type="journal article" date="2019" name="Int. J. Syst. Evol. Microbiol.">
        <title>The Global Catalogue of Microorganisms (GCM) 10K type strain sequencing project: providing services to taxonomists for standard genome sequencing and annotation.</title>
        <authorList>
            <consortium name="The Broad Institute Genomics Platform"/>
            <consortium name="The Broad Institute Genome Sequencing Center for Infectious Disease"/>
            <person name="Wu L."/>
            <person name="Ma J."/>
        </authorList>
    </citation>
    <scope>NUCLEOTIDE SEQUENCE [LARGE SCALE GENOMIC DNA]</scope>
    <source>
        <strain evidence="3">CCUG 60529</strain>
    </source>
</reference>
<feature type="transmembrane region" description="Helical" evidence="1">
    <location>
        <begin position="129"/>
        <end position="150"/>
    </location>
</feature>
<proteinExistence type="predicted"/>
<feature type="transmembrane region" description="Helical" evidence="1">
    <location>
        <begin position="29"/>
        <end position="49"/>
    </location>
</feature>
<feature type="transmembrane region" description="Helical" evidence="1">
    <location>
        <begin position="69"/>
        <end position="87"/>
    </location>
</feature>
<gene>
    <name evidence="2" type="ORF">ACFQ0I_09465</name>
</gene>
<comment type="caution">
    <text evidence="2">The sequence shown here is derived from an EMBL/GenBank/DDBJ whole genome shotgun (WGS) entry which is preliminary data.</text>
</comment>
<evidence type="ECO:0000256" key="1">
    <source>
        <dbReference type="SAM" id="Phobius"/>
    </source>
</evidence>